<dbReference type="PANTHER" id="PTHR43639">
    <property type="entry name" value="OXIDOREDUCTASE, SHORT-CHAIN DEHYDROGENASE/REDUCTASE FAMILY (AFU_ORTHOLOGUE AFUA_5G02870)"/>
    <property type="match status" value="1"/>
</dbReference>
<dbReference type="SMART" id="SM01007">
    <property type="entry name" value="Aldolase_II"/>
    <property type="match status" value="1"/>
</dbReference>
<keyword evidence="2 4" id="KW-0560">Oxidoreductase</keyword>
<reference evidence="4 5" key="1">
    <citation type="submission" date="2016-08" db="EMBL/GenBank/DDBJ databases">
        <authorList>
            <person name="Seilhamer J.J."/>
        </authorList>
    </citation>
    <scope>NUCLEOTIDE SEQUENCE [LARGE SCALE GENOMIC DNA]</scope>
    <source>
        <strain evidence="4">ING2-E5A</strain>
    </source>
</reference>
<dbReference type="InterPro" id="IPR001303">
    <property type="entry name" value="Aldolase_II/adducin_N"/>
</dbReference>
<dbReference type="Proteomes" id="UP000178485">
    <property type="component" value="Chromosome i"/>
</dbReference>
<dbReference type="PROSITE" id="PS00061">
    <property type="entry name" value="ADH_SHORT"/>
    <property type="match status" value="1"/>
</dbReference>
<protein>
    <submittedName>
        <fullName evidence="4">Sorbitol-6-phosphate 2-dehydrogenase</fullName>
        <ecNumber evidence="4">1.1.1.140</ecNumber>
    </submittedName>
</protein>
<evidence type="ECO:0000259" key="3">
    <source>
        <dbReference type="SMART" id="SM01007"/>
    </source>
</evidence>
<dbReference type="GO" id="GO:0009010">
    <property type="term" value="F:sorbitol-6-phosphate 2-dehydrogenase activity"/>
    <property type="evidence" value="ECO:0007669"/>
    <property type="project" value="UniProtKB-EC"/>
</dbReference>
<dbReference type="Gene3D" id="3.40.225.10">
    <property type="entry name" value="Class II aldolase/adducin N-terminal domain"/>
    <property type="match status" value="2"/>
</dbReference>
<dbReference type="KEGG" id="pmuc:ING2E5A_1162"/>
<keyword evidence="5" id="KW-1185">Reference proteome</keyword>
<evidence type="ECO:0000256" key="1">
    <source>
        <dbReference type="ARBA" id="ARBA00006484"/>
    </source>
</evidence>
<dbReference type="EMBL" id="LT608328">
    <property type="protein sequence ID" value="SCM57050.1"/>
    <property type="molecule type" value="Genomic_DNA"/>
</dbReference>
<dbReference type="PRINTS" id="PR00081">
    <property type="entry name" value="GDHRDH"/>
</dbReference>
<dbReference type="SUPFAM" id="SSF51735">
    <property type="entry name" value="NAD(P)-binding Rossmann-fold domains"/>
    <property type="match status" value="1"/>
</dbReference>
<dbReference type="InterPro" id="IPR036409">
    <property type="entry name" value="Aldolase_II/adducin_N_sf"/>
</dbReference>
<name>A0A1G4G682_9BACT</name>
<dbReference type="PANTHER" id="PTHR43639:SF1">
    <property type="entry name" value="SHORT-CHAIN DEHYDROGENASE_REDUCTASE FAMILY PROTEIN"/>
    <property type="match status" value="1"/>
</dbReference>
<evidence type="ECO:0000256" key="2">
    <source>
        <dbReference type="ARBA" id="ARBA00023002"/>
    </source>
</evidence>
<dbReference type="EC" id="1.1.1.140" evidence="4"/>
<dbReference type="Pfam" id="PF00106">
    <property type="entry name" value="adh_short"/>
    <property type="match status" value="1"/>
</dbReference>
<dbReference type="InterPro" id="IPR036291">
    <property type="entry name" value="NAD(P)-bd_dom_sf"/>
</dbReference>
<sequence>MKEIQELIAISQFYGKDSRFVIAGGGNTSYKNNEKIWVKASGSALATITEDGFAVLDRSLLNPMSDKQYSRDPAEREEQVKNDLAAATLTKGKRPSVETSMHNVIGYAYVVHLHPTVVNGLMCAADAESALKRLFGEKVLFVEYTDPGYLLFKKVDEKIKEYRNRFNEESQVIWLQNHGIFVAADSTEEIRLIYDSIVETLGKAVTTPLPQEEREVSRQACEILPAVRMMLSDDSLKTLKVRNNGLIGYFCDTPENQSAISRPFTPDAIVYCKSNYLFFNEDTAEQVIASAKESIPAFTAKFGYQPKVLLIKGVGLVAVGDNARQCDTILDVFEDAMKIAFLARSFGGEHPMTQAQIDFIDNWEVENYRRSVAAGNVSGRAVNKTIVVTGAAQGFGEGIAECLLREGANIVVADLNEEVGRKTAERFNGLTKSNRAIFVKTNVSDIPSLENLVHETVCHFGGVDCFVSNAGVLRAGGLEEMTPENFDFVTRINYNAYFYCAKVVSKVMKLQTKYASEDYYADIIQINSKSGLRGSKANFAYAGGKFGGIGLTQSFALELAPFRIKVNSICPGNFYEGPLWSDPQNGLFVQYLNAGKVPGAKTIEEVKAFYLAQVPMRKGCTPNDVSKGVLYLMEQCGETGQALPITGGQVMLN</sequence>
<dbReference type="InterPro" id="IPR020904">
    <property type="entry name" value="Sc_DH/Rdtase_CS"/>
</dbReference>
<dbReference type="Pfam" id="PF00596">
    <property type="entry name" value="Aldolase_II"/>
    <property type="match status" value="1"/>
</dbReference>
<dbReference type="Gene3D" id="3.40.50.720">
    <property type="entry name" value="NAD(P)-binding Rossmann-like Domain"/>
    <property type="match status" value="1"/>
</dbReference>
<dbReference type="RefSeq" id="WP_071136553.1">
    <property type="nucleotide sequence ID" value="NZ_DUQN01000061.1"/>
</dbReference>
<feature type="domain" description="Class II aldolase/adducin N-terminal" evidence="3">
    <location>
        <begin position="6"/>
        <end position="205"/>
    </location>
</feature>
<dbReference type="AlphaFoldDB" id="A0A1G4G682"/>
<gene>
    <name evidence="4" type="primary">srlD</name>
    <name evidence="4" type="ORF">ING2E5A_1162</name>
</gene>
<dbReference type="InterPro" id="IPR002347">
    <property type="entry name" value="SDR_fam"/>
</dbReference>
<proteinExistence type="inferred from homology"/>
<dbReference type="SUPFAM" id="SSF53639">
    <property type="entry name" value="AraD/HMP-PK domain-like"/>
    <property type="match status" value="1"/>
</dbReference>
<accession>A0A1G4G682</accession>
<evidence type="ECO:0000313" key="5">
    <source>
        <dbReference type="Proteomes" id="UP000178485"/>
    </source>
</evidence>
<evidence type="ECO:0000313" key="4">
    <source>
        <dbReference type="EMBL" id="SCM57050.1"/>
    </source>
</evidence>
<dbReference type="STRING" id="1642646.ING2E5A_1162"/>
<comment type="similarity">
    <text evidence="1">Belongs to the short-chain dehydrogenases/reductases (SDR) family.</text>
</comment>
<organism evidence="4 5">
    <name type="scientific">Petrimonas mucosa</name>
    <dbReference type="NCBI Taxonomy" id="1642646"/>
    <lineage>
        <taxon>Bacteria</taxon>
        <taxon>Pseudomonadati</taxon>
        <taxon>Bacteroidota</taxon>
        <taxon>Bacteroidia</taxon>
        <taxon>Bacteroidales</taxon>
        <taxon>Dysgonomonadaceae</taxon>
        <taxon>Petrimonas</taxon>
    </lineage>
</organism>